<name>A0A183TD93_SCHSO</name>
<evidence type="ECO:0000259" key="3">
    <source>
        <dbReference type="SMART" id="SM00875"/>
    </source>
</evidence>
<dbReference type="OrthoDB" id="6241782at2759"/>
<dbReference type="AlphaFoldDB" id="A0A183TD93"/>
<feature type="domain" description="BACK" evidence="3">
    <location>
        <begin position="2"/>
        <end position="96"/>
    </location>
</feature>
<dbReference type="Pfam" id="PF01344">
    <property type="entry name" value="Kelch_1"/>
    <property type="match status" value="1"/>
</dbReference>
<dbReference type="InterPro" id="IPR006652">
    <property type="entry name" value="Kelch_1"/>
</dbReference>
<proteinExistence type="predicted"/>
<organism evidence="6">
    <name type="scientific">Schistocephalus solidus</name>
    <name type="common">Tapeworm</name>
    <dbReference type="NCBI Taxonomy" id="70667"/>
    <lineage>
        <taxon>Eukaryota</taxon>
        <taxon>Metazoa</taxon>
        <taxon>Spiralia</taxon>
        <taxon>Lophotrochozoa</taxon>
        <taxon>Platyhelminthes</taxon>
        <taxon>Cestoda</taxon>
        <taxon>Eucestoda</taxon>
        <taxon>Diphyllobothriidea</taxon>
        <taxon>Diphyllobothriidae</taxon>
        <taxon>Schistocephalus</taxon>
    </lineage>
</organism>
<dbReference type="InterPro" id="IPR011705">
    <property type="entry name" value="BACK"/>
</dbReference>
<dbReference type="SUPFAM" id="SSF50965">
    <property type="entry name" value="Galactose oxidase, central domain"/>
    <property type="match status" value="1"/>
</dbReference>
<dbReference type="PANTHER" id="PTHR24412">
    <property type="entry name" value="KELCH PROTEIN"/>
    <property type="match status" value="1"/>
</dbReference>
<dbReference type="Pfam" id="PF07707">
    <property type="entry name" value="BACK"/>
    <property type="match status" value="1"/>
</dbReference>
<keyword evidence="5" id="KW-1185">Reference proteome</keyword>
<dbReference type="STRING" id="70667.A0A183TD93"/>
<dbReference type="EMBL" id="UYSU01038975">
    <property type="protein sequence ID" value="VDM00827.1"/>
    <property type="molecule type" value="Genomic_DNA"/>
</dbReference>
<dbReference type="Proteomes" id="UP000275846">
    <property type="component" value="Unassembled WGS sequence"/>
</dbReference>
<dbReference type="WBParaSite" id="SSLN_0001498801-mRNA-1">
    <property type="protein sequence ID" value="SSLN_0001498801-mRNA-1"/>
    <property type="gene ID" value="SSLN_0001498801"/>
</dbReference>
<dbReference type="InterPro" id="IPR015915">
    <property type="entry name" value="Kelch-typ_b-propeller"/>
</dbReference>
<gene>
    <name evidence="4" type="ORF">SSLN_LOCUS14441</name>
</gene>
<protein>
    <submittedName>
        <fullName evidence="6">Kelch-like protein 12</fullName>
    </submittedName>
</protein>
<dbReference type="SMART" id="SM00612">
    <property type="entry name" value="Kelch"/>
    <property type="match status" value="4"/>
</dbReference>
<dbReference type="SUPFAM" id="SSF117281">
    <property type="entry name" value="Kelch motif"/>
    <property type="match status" value="1"/>
</dbReference>
<keyword evidence="1" id="KW-0880">Kelch repeat</keyword>
<dbReference type="InterPro" id="IPR011043">
    <property type="entry name" value="Gal_Oxase/kelch_b-propeller"/>
</dbReference>
<evidence type="ECO:0000256" key="2">
    <source>
        <dbReference type="ARBA" id="ARBA00022737"/>
    </source>
</evidence>
<evidence type="ECO:0000313" key="5">
    <source>
        <dbReference type="Proteomes" id="UP000275846"/>
    </source>
</evidence>
<dbReference type="Gene3D" id="2.120.10.80">
    <property type="entry name" value="Kelch-type beta propeller"/>
    <property type="match status" value="2"/>
</dbReference>
<sequence length="470" mass="53061">MTVEPLMAACLQHMKIYFEATVATDLFLRLPADQLLTLLQADDLQVDSEEKVFEAIVHWVNPGGSRDPDRAEHLPQLLREVRWLETNPHFRRQLIETDSVVGGNVEHLRLLSLIDNWISNPTEHAERQCPFNMNRRAASFPASLLLFGEASEGNRWSIVSYDPETGIEEVVGRMRKRFYAAYITLEENVFSIGGWIEGQGVSSRVDVFDTKERRWKLQAPLIIRRQQHAATLVNVGDSIKGNNETLILVCGGGYNQPADCGGGWQLLRACEIFDPLQCRWHILPSMREKRVATTAVALQDGRVFCFGGFDGTSRLSTVEFCCLQRNWRETKSHGAAATDTFWKTAAPMRFARSKLAGAYFRGRIIIVGGYNRKGGLSSVDMFSPPDAERPLGEWTELTDMQQPRHMCFLLVCNERLFAIGGEEDPQNTVEEFSSKDPLPPIDSDLVTWTWIENRRASKLNGFRGAATVIL</sequence>
<dbReference type="PANTHER" id="PTHR24412:SF489">
    <property type="entry name" value="RING FINGER DOMAIN AND KELCH REPEAT-CONTAINING PROTEIN DDB_G0271372"/>
    <property type="match status" value="1"/>
</dbReference>
<dbReference type="Gene3D" id="1.25.40.420">
    <property type="match status" value="1"/>
</dbReference>
<evidence type="ECO:0000313" key="6">
    <source>
        <dbReference type="WBParaSite" id="SSLN_0001498801-mRNA-1"/>
    </source>
</evidence>
<evidence type="ECO:0000313" key="4">
    <source>
        <dbReference type="EMBL" id="VDM00827.1"/>
    </source>
</evidence>
<reference evidence="6" key="1">
    <citation type="submission" date="2016-06" db="UniProtKB">
        <authorList>
            <consortium name="WormBaseParasite"/>
        </authorList>
    </citation>
    <scope>IDENTIFICATION</scope>
</reference>
<dbReference type="SMART" id="SM00875">
    <property type="entry name" value="BACK"/>
    <property type="match status" value="1"/>
</dbReference>
<keyword evidence="2" id="KW-0677">Repeat</keyword>
<evidence type="ECO:0000256" key="1">
    <source>
        <dbReference type="ARBA" id="ARBA00022441"/>
    </source>
</evidence>
<accession>A0A183TD93</accession>
<reference evidence="4 5" key="2">
    <citation type="submission" date="2018-11" db="EMBL/GenBank/DDBJ databases">
        <authorList>
            <consortium name="Pathogen Informatics"/>
        </authorList>
    </citation>
    <scope>NUCLEOTIDE SEQUENCE [LARGE SCALE GENOMIC DNA]</scope>
    <source>
        <strain evidence="4 5">NST_G2</strain>
    </source>
</reference>